<evidence type="ECO:0000313" key="3">
    <source>
        <dbReference type="EMBL" id="CAB3983953.1"/>
    </source>
</evidence>
<dbReference type="GO" id="GO:0005978">
    <property type="term" value="P:glycogen biosynthetic process"/>
    <property type="evidence" value="ECO:0007669"/>
    <property type="project" value="UniProtKB-ARBA"/>
</dbReference>
<comment type="caution">
    <text evidence="3">The sequence shown here is derived from an EMBL/GenBank/DDBJ whole genome shotgun (WGS) entry which is preliminary data.</text>
</comment>
<dbReference type="GO" id="GO:0008466">
    <property type="term" value="F:glycogenin glucosyltransferase activity"/>
    <property type="evidence" value="ECO:0007669"/>
    <property type="project" value="UniProtKB-EC"/>
</dbReference>
<organism evidence="3 4">
    <name type="scientific">Paramuricea clavata</name>
    <name type="common">Red gorgonian</name>
    <name type="synonym">Violescent sea-whip</name>
    <dbReference type="NCBI Taxonomy" id="317549"/>
    <lineage>
        <taxon>Eukaryota</taxon>
        <taxon>Metazoa</taxon>
        <taxon>Cnidaria</taxon>
        <taxon>Anthozoa</taxon>
        <taxon>Octocorallia</taxon>
        <taxon>Malacalcyonacea</taxon>
        <taxon>Plexauridae</taxon>
        <taxon>Paramuricea</taxon>
    </lineage>
</organism>
<evidence type="ECO:0000256" key="2">
    <source>
        <dbReference type="ARBA" id="ARBA00038934"/>
    </source>
</evidence>
<dbReference type="AlphaFoldDB" id="A0A6S7G1A8"/>
<dbReference type="EMBL" id="CACRXK020000679">
    <property type="protein sequence ID" value="CAB3983953.1"/>
    <property type="molecule type" value="Genomic_DNA"/>
</dbReference>
<dbReference type="Proteomes" id="UP001152795">
    <property type="component" value="Unassembled WGS sequence"/>
</dbReference>
<dbReference type="PANTHER" id="PTHR11183">
    <property type="entry name" value="GLYCOGENIN SUBFAMILY MEMBER"/>
    <property type="match status" value="1"/>
</dbReference>
<dbReference type="Pfam" id="PF01501">
    <property type="entry name" value="Glyco_transf_8"/>
    <property type="match status" value="1"/>
</dbReference>
<evidence type="ECO:0000256" key="1">
    <source>
        <dbReference type="ARBA" id="ARBA00038162"/>
    </source>
</evidence>
<dbReference type="InterPro" id="IPR050587">
    <property type="entry name" value="GNT1/Glycosyltrans_8"/>
</dbReference>
<sequence length="368" mass="43404">MDSSAMAFFQTQLRSLRWLIVYIRRHRFMKFLAILLVLLILFKILEPNYFSYTISYFRIIINMVNTDIQRHQDVTKQEAELVWGYHQLQKRFMQQICKEKNLPKKEYLWLVSLSTDNVLPGAVAVAHSIRRISCYTKIGAMVTSNLKNSTKSILQQVGYEIFEVESLDCNWMEKSMNIPPTNTGIPGTHTRFQAWTLVQFEKIAYVDIDYMPLTNIDEIFDLPGELSAVYCARPGVLDPCFNAGLAVFRPSMKTRADLMAKWKELTGIMGCVSDQVVMWYYFAFTERWNPLPYSYNVRRKLFYPMKAYHFAGYGVTPKPWDMKKPPTKKEAYDFPGPALHRDDMNILWWQLFYDALDQYNLHQWWNSR</sequence>
<evidence type="ECO:0000313" key="4">
    <source>
        <dbReference type="Proteomes" id="UP001152795"/>
    </source>
</evidence>
<comment type="similarity">
    <text evidence="1">Belongs to the glycosyltransferase 8 family. Glycogenin subfamily.</text>
</comment>
<proteinExistence type="inferred from homology"/>
<dbReference type="InterPro" id="IPR029044">
    <property type="entry name" value="Nucleotide-diphossugar_trans"/>
</dbReference>
<dbReference type="SUPFAM" id="SSF53448">
    <property type="entry name" value="Nucleotide-diphospho-sugar transferases"/>
    <property type="match status" value="1"/>
</dbReference>
<keyword evidence="4" id="KW-1185">Reference proteome</keyword>
<name>A0A6S7G1A8_PARCT</name>
<dbReference type="EC" id="2.4.1.186" evidence="2"/>
<dbReference type="Gene3D" id="3.90.550.10">
    <property type="entry name" value="Spore Coat Polysaccharide Biosynthesis Protein SpsA, Chain A"/>
    <property type="match status" value="1"/>
</dbReference>
<reference evidence="3" key="1">
    <citation type="submission" date="2020-04" db="EMBL/GenBank/DDBJ databases">
        <authorList>
            <person name="Alioto T."/>
            <person name="Alioto T."/>
            <person name="Gomez Garrido J."/>
        </authorList>
    </citation>
    <scope>NUCLEOTIDE SEQUENCE</scope>
    <source>
        <strain evidence="3">A484AB</strain>
    </source>
</reference>
<protein>
    <recommendedName>
        <fullName evidence="2">glycogenin glucosyltransferase</fullName>
        <ecNumber evidence="2">2.4.1.186</ecNumber>
    </recommendedName>
</protein>
<gene>
    <name evidence="3" type="ORF">PACLA_8A052366</name>
</gene>
<dbReference type="InterPro" id="IPR002495">
    <property type="entry name" value="Glyco_trans_8"/>
</dbReference>
<dbReference type="OrthoDB" id="2014201at2759"/>
<accession>A0A6S7G1A8</accession>